<comment type="function">
    <text evidence="3">Functions as a nucleotide exchange factor (NEF) for Hsp70 chaperones which accelerates the release of ADP. Required for fully efficient Hsp70-mediated folding of proteins.</text>
</comment>
<organism evidence="6 7">
    <name type="scientific">Anthostomella pinea</name>
    <dbReference type="NCBI Taxonomy" id="933095"/>
    <lineage>
        <taxon>Eukaryota</taxon>
        <taxon>Fungi</taxon>
        <taxon>Dikarya</taxon>
        <taxon>Ascomycota</taxon>
        <taxon>Pezizomycotina</taxon>
        <taxon>Sordariomycetes</taxon>
        <taxon>Xylariomycetidae</taxon>
        <taxon>Xylariales</taxon>
        <taxon>Xylariaceae</taxon>
        <taxon>Anthostomella</taxon>
    </lineage>
</organism>
<evidence type="ECO:0000313" key="7">
    <source>
        <dbReference type="Proteomes" id="UP001295740"/>
    </source>
</evidence>
<name>A0AAI8VPD7_9PEZI</name>
<dbReference type="InterPro" id="IPR013918">
    <property type="entry name" value="Nucleotide_exch_fac_Fes1"/>
</dbReference>
<sequence>MGDKNLKELLNWGIENSAKKPSDRATDPSAPPADSTDSSNDTTAAAAAATLNPAQTDALAQLMGMAGPSDADLMKASMAAITSSDPEMTLEAKTTAFDNLEQLIQSLDNANLLAKLGLWTPLLECLGHEEADLRFMACWCVGTAVQNNQPCQERLVALGGVERLVRMALGERETMEKRAGDGDVTTEDGVAPLKGHGVETKEVRRKAIRALSSVVRNYQPAMDVCAAELRRKGEPVADAVDAADMDAVDAVINPLRTKAGQNVTTGGS</sequence>
<feature type="compositionally biased region" description="Basic and acidic residues" evidence="4">
    <location>
        <begin position="17"/>
        <end position="26"/>
    </location>
</feature>
<accession>A0AAI8VPD7</accession>
<dbReference type="Gene3D" id="1.25.10.10">
    <property type="entry name" value="Leucine-rich Repeat Variant"/>
    <property type="match status" value="1"/>
</dbReference>
<dbReference type="EMBL" id="CAUWAG010000010">
    <property type="protein sequence ID" value="CAJ2508020.1"/>
    <property type="molecule type" value="Genomic_DNA"/>
</dbReference>
<comment type="similarity">
    <text evidence="1">Belongs to the FES1 family.</text>
</comment>
<gene>
    <name evidence="6" type="ORF">KHLLAP_LOCUS8488</name>
</gene>
<evidence type="ECO:0000256" key="2">
    <source>
        <dbReference type="ARBA" id="ARBA00022737"/>
    </source>
</evidence>
<dbReference type="SUPFAM" id="SSF48371">
    <property type="entry name" value="ARM repeat"/>
    <property type="match status" value="1"/>
</dbReference>
<evidence type="ECO:0000256" key="4">
    <source>
        <dbReference type="SAM" id="MobiDB-lite"/>
    </source>
</evidence>
<dbReference type="AlphaFoldDB" id="A0AAI8VPD7"/>
<reference evidence="6" key="1">
    <citation type="submission" date="2023-10" db="EMBL/GenBank/DDBJ databases">
        <authorList>
            <person name="Hackl T."/>
        </authorList>
    </citation>
    <scope>NUCLEOTIDE SEQUENCE</scope>
</reference>
<protein>
    <submittedName>
        <fullName evidence="6">Uu.00g092060.m01.CDS01</fullName>
    </submittedName>
</protein>
<feature type="domain" description="Nucleotide exchange factor Fes1" evidence="5">
    <location>
        <begin position="6"/>
        <end position="113"/>
    </location>
</feature>
<proteinExistence type="inferred from homology"/>
<keyword evidence="7" id="KW-1185">Reference proteome</keyword>
<dbReference type="GO" id="GO:0000774">
    <property type="term" value="F:adenyl-nucleotide exchange factor activity"/>
    <property type="evidence" value="ECO:0007669"/>
    <property type="project" value="TreeGrafter"/>
</dbReference>
<dbReference type="InterPro" id="IPR050693">
    <property type="entry name" value="Hsp70_NEF-Inhibitors"/>
</dbReference>
<dbReference type="PANTHER" id="PTHR19316:SF18">
    <property type="entry name" value="HSP70-BINDING PROTEIN 1"/>
    <property type="match status" value="1"/>
</dbReference>
<dbReference type="InterPro" id="IPR016024">
    <property type="entry name" value="ARM-type_fold"/>
</dbReference>
<keyword evidence="2" id="KW-0677">Repeat</keyword>
<dbReference type="InterPro" id="IPR011989">
    <property type="entry name" value="ARM-like"/>
</dbReference>
<evidence type="ECO:0000256" key="3">
    <source>
        <dbReference type="ARBA" id="ARBA00024912"/>
    </source>
</evidence>
<comment type="caution">
    <text evidence="6">The sequence shown here is derived from an EMBL/GenBank/DDBJ whole genome shotgun (WGS) entry which is preliminary data.</text>
</comment>
<evidence type="ECO:0000256" key="1">
    <source>
        <dbReference type="ARBA" id="ARBA00011045"/>
    </source>
</evidence>
<feature type="compositionally biased region" description="Low complexity" evidence="4">
    <location>
        <begin position="32"/>
        <end position="43"/>
    </location>
</feature>
<dbReference type="GO" id="GO:0005783">
    <property type="term" value="C:endoplasmic reticulum"/>
    <property type="evidence" value="ECO:0007669"/>
    <property type="project" value="TreeGrafter"/>
</dbReference>
<dbReference type="Proteomes" id="UP001295740">
    <property type="component" value="Unassembled WGS sequence"/>
</dbReference>
<dbReference type="PANTHER" id="PTHR19316">
    <property type="entry name" value="PROTEIN FOLDING REGULATOR"/>
    <property type="match status" value="1"/>
</dbReference>
<evidence type="ECO:0000259" key="5">
    <source>
        <dbReference type="Pfam" id="PF08609"/>
    </source>
</evidence>
<dbReference type="Pfam" id="PF08609">
    <property type="entry name" value="Fes1"/>
    <property type="match status" value="1"/>
</dbReference>
<feature type="region of interest" description="Disordered" evidence="4">
    <location>
        <begin position="1"/>
        <end position="43"/>
    </location>
</feature>
<evidence type="ECO:0000313" key="6">
    <source>
        <dbReference type="EMBL" id="CAJ2508020.1"/>
    </source>
</evidence>